<evidence type="ECO:0008006" key="3">
    <source>
        <dbReference type="Google" id="ProtNLM"/>
    </source>
</evidence>
<reference evidence="1 2" key="1">
    <citation type="submission" date="2024-02" db="EMBL/GenBank/DDBJ databases">
        <authorList>
            <person name="Daric V."/>
            <person name="Darras S."/>
        </authorList>
    </citation>
    <scope>NUCLEOTIDE SEQUENCE [LARGE SCALE GENOMIC DNA]</scope>
</reference>
<protein>
    <recommendedName>
        <fullName evidence="3">Ribosomal protein S10</fullName>
    </recommendedName>
</protein>
<name>A0ABP0G893_CLALP</name>
<gene>
    <name evidence="1" type="ORF">CVLEPA_LOCUS18271</name>
</gene>
<sequence>MARFGKESKSKTLGLVQADRRVKFLIGDKKKRPTKPEDFVLCSLELLPHEIISIKMRPHDKLCLRIPIRTSSREKQLQNMFISRSEHGKIRRATKPKMAARIASASSATICIAVGSVTCSHQGKRFDHQGSLCKIMSQKPTWDLKLVFLPCTLS</sequence>
<accession>A0ABP0G893</accession>
<evidence type="ECO:0000313" key="2">
    <source>
        <dbReference type="Proteomes" id="UP001642483"/>
    </source>
</evidence>
<proteinExistence type="predicted"/>
<comment type="caution">
    <text evidence="1">The sequence shown here is derived from an EMBL/GenBank/DDBJ whole genome shotgun (WGS) entry which is preliminary data.</text>
</comment>
<evidence type="ECO:0000313" key="1">
    <source>
        <dbReference type="EMBL" id="CAK8686325.1"/>
    </source>
</evidence>
<dbReference type="Proteomes" id="UP001642483">
    <property type="component" value="Unassembled WGS sequence"/>
</dbReference>
<dbReference type="EMBL" id="CAWYQH010000102">
    <property type="protein sequence ID" value="CAK8686325.1"/>
    <property type="molecule type" value="Genomic_DNA"/>
</dbReference>
<organism evidence="1 2">
    <name type="scientific">Clavelina lepadiformis</name>
    <name type="common">Light-bulb sea squirt</name>
    <name type="synonym">Ascidia lepadiformis</name>
    <dbReference type="NCBI Taxonomy" id="159417"/>
    <lineage>
        <taxon>Eukaryota</taxon>
        <taxon>Metazoa</taxon>
        <taxon>Chordata</taxon>
        <taxon>Tunicata</taxon>
        <taxon>Ascidiacea</taxon>
        <taxon>Aplousobranchia</taxon>
        <taxon>Clavelinidae</taxon>
        <taxon>Clavelina</taxon>
    </lineage>
</organism>
<keyword evidence="2" id="KW-1185">Reference proteome</keyword>